<evidence type="ECO:0000313" key="3">
    <source>
        <dbReference type="EMBL" id="KOO69459.1"/>
    </source>
</evidence>
<comment type="caution">
    <text evidence="3">The sequence shown here is derived from an EMBL/GenBank/DDBJ whole genome shotgun (WGS) entry which is preliminary data.</text>
</comment>
<feature type="transmembrane region" description="Helical" evidence="1">
    <location>
        <begin position="109"/>
        <end position="130"/>
    </location>
</feature>
<evidence type="ECO:0000256" key="1">
    <source>
        <dbReference type="SAM" id="Phobius"/>
    </source>
</evidence>
<dbReference type="Proteomes" id="UP000036951">
    <property type="component" value="Unassembled WGS sequence"/>
</dbReference>
<keyword evidence="1" id="KW-1133">Transmembrane helix</keyword>
<feature type="transmembrane region" description="Helical" evidence="1">
    <location>
        <begin position="137"/>
        <end position="153"/>
    </location>
</feature>
<dbReference type="EMBL" id="LFQU01000002">
    <property type="protein sequence ID" value="KOO69459.1"/>
    <property type="molecule type" value="Genomic_DNA"/>
</dbReference>
<feature type="transmembrane region" description="Helical" evidence="1">
    <location>
        <begin position="159"/>
        <end position="179"/>
    </location>
</feature>
<keyword evidence="1" id="KW-0812">Transmembrane</keyword>
<name>A0A8E1R0U4_9BACT</name>
<dbReference type="Pfam" id="PF01569">
    <property type="entry name" value="PAP2"/>
    <property type="match status" value="1"/>
</dbReference>
<dbReference type="AlphaFoldDB" id="A0A8E1R0U4"/>
<dbReference type="OrthoDB" id="9786064at2"/>
<feature type="transmembrane region" description="Helical" evidence="1">
    <location>
        <begin position="45"/>
        <end position="63"/>
    </location>
</feature>
<reference evidence="3 4" key="1">
    <citation type="submission" date="2015-06" db="EMBL/GenBank/DDBJ databases">
        <title>Prevotella sp. 109, sp. nov., a novel member of the family Prevotellaceae isolated from human faeces.</title>
        <authorList>
            <person name="Shkoporov A.N."/>
            <person name="Chaplin A.V."/>
            <person name="Kafarskaia L.I."/>
            <person name="Efimov B.A."/>
        </authorList>
    </citation>
    <scope>NUCLEOTIDE SEQUENCE [LARGE SCALE GENOMIC DNA]</scope>
    <source>
        <strain evidence="3 4">109</strain>
    </source>
</reference>
<keyword evidence="1" id="KW-0472">Membrane</keyword>
<gene>
    <name evidence="3" type="ORF">ACU52_02020</name>
</gene>
<feature type="domain" description="Phosphatidic acid phosphatase type 2/haloperoxidase" evidence="2">
    <location>
        <begin position="133"/>
        <end position="203"/>
    </location>
</feature>
<proteinExistence type="predicted"/>
<evidence type="ECO:0000313" key="4">
    <source>
        <dbReference type="Proteomes" id="UP000036951"/>
    </source>
</evidence>
<sequence length="205" mass="23210">MKEKEIIFTAKVLSVLFTPFYLPILGLLILFIFSYLSLLPLTYKLFLLLMFYLFTVFLPTALIRFYRRYQGWTLIELGSRERRAIPYVISIFSYLLCYYIMAATHVPHFMGSILIAALVIQVACAIINLFIKISTHTAAIGGVTGALLAFSVIFSFNPVWWLCIVLLLAGMVGTSRMILRQHSLRQVVLGYLAGVACSFVSVLLF</sequence>
<dbReference type="InterPro" id="IPR000326">
    <property type="entry name" value="PAP2/HPO"/>
</dbReference>
<evidence type="ECO:0000259" key="2">
    <source>
        <dbReference type="Pfam" id="PF01569"/>
    </source>
</evidence>
<feature type="transmembrane region" description="Helical" evidence="1">
    <location>
        <begin position="84"/>
        <end position="103"/>
    </location>
</feature>
<keyword evidence="4" id="KW-1185">Reference proteome</keyword>
<accession>A0A8E1R0U4</accession>
<protein>
    <submittedName>
        <fullName evidence="3">Membrane protein</fullName>
    </submittedName>
</protein>
<organism evidence="3 4">
    <name type="scientific">Xylanibacter rarus</name>
    <dbReference type="NCBI Taxonomy" id="1676614"/>
    <lineage>
        <taxon>Bacteria</taxon>
        <taxon>Pseudomonadati</taxon>
        <taxon>Bacteroidota</taxon>
        <taxon>Bacteroidia</taxon>
        <taxon>Bacteroidales</taxon>
        <taxon>Prevotellaceae</taxon>
        <taxon>Xylanibacter</taxon>
    </lineage>
</organism>
<dbReference type="RefSeq" id="WP_053397558.1">
    <property type="nucleotide sequence ID" value="NZ_DAWBWQ010000055.1"/>
</dbReference>
<feature type="transmembrane region" description="Helical" evidence="1">
    <location>
        <begin position="186"/>
        <end position="204"/>
    </location>
</feature>
<feature type="transmembrane region" description="Helical" evidence="1">
    <location>
        <begin position="12"/>
        <end position="33"/>
    </location>
</feature>
<dbReference type="Gene3D" id="1.20.144.10">
    <property type="entry name" value="Phosphatidic acid phosphatase type 2/haloperoxidase"/>
    <property type="match status" value="1"/>
</dbReference>